<dbReference type="Proteomes" id="UP000075840">
    <property type="component" value="Unassembled WGS sequence"/>
</dbReference>
<accession>A0A182HM85</accession>
<dbReference type="AlphaFoldDB" id="A0A182HM85"/>
<sequence>MKSNQMLVSSSVVICLGLLLCTMHAGVESAPIVAGDDVPLHVLPLAQEHVGDDSLLRSFDALAAAAAAAAAASHSRSKREIIFRPLFVYRQQQIKRQKHHTTTTIAPYNFVNDYDTYDDAYQSYPQYPAV</sequence>
<dbReference type="EMBL" id="APCN01004380">
    <property type="status" value="NOT_ANNOTATED_CDS"/>
    <property type="molecule type" value="Genomic_DNA"/>
</dbReference>
<dbReference type="EnsemblMetazoa" id="AARA002371-RA">
    <property type="protein sequence ID" value="AARA002371-PA"/>
    <property type="gene ID" value="AARA002371"/>
</dbReference>
<evidence type="ECO:0000313" key="1">
    <source>
        <dbReference type="EnsemblMetazoa" id="AARA002371-PA"/>
    </source>
</evidence>
<dbReference type="VEuPathDB" id="VectorBase:AARA002371"/>
<evidence type="ECO:0000313" key="2">
    <source>
        <dbReference type="Proteomes" id="UP000075840"/>
    </source>
</evidence>
<protein>
    <submittedName>
        <fullName evidence="1">Uncharacterized protein</fullName>
    </submittedName>
</protein>
<proteinExistence type="predicted"/>
<reference evidence="1" key="1">
    <citation type="submission" date="2022-08" db="UniProtKB">
        <authorList>
            <consortium name="EnsemblMetazoa"/>
        </authorList>
    </citation>
    <scope>IDENTIFICATION</scope>
    <source>
        <strain evidence="1">Dongola</strain>
    </source>
</reference>
<keyword evidence="2" id="KW-1185">Reference proteome</keyword>
<organism evidence="1 2">
    <name type="scientific">Anopheles arabiensis</name>
    <name type="common">Mosquito</name>
    <dbReference type="NCBI Taxonomy" id="7173"/>
    <lineage>
        <taxon>Eukaryota</taxon>
        <taxon>Metazoa</taxon>
        <taxon>Ecdysozoa</taxon>
        <taxon>Arthropoda</taxon>
        <taxon>Hexapoda</taxon>
        <taxon>Insecta</taxon>
        <taxon>Pterygota</taxon>
        <taxon>Neoptera</taxon>
        <taxon>Endopterygota</taxon>
        <taxon>Diptera</taxon>
        <taxon>Nematocera</taxon>
        <taxon>Culicoidea</taxon>
        <taxon>Culicidae</taxon>
        <taxon>Anophelinae</taxon>
        <taxon>Anopheles</taxon>
    </lineage>
</organism>
<name>A0A182HM85_ANOAR</name>